<comment type="similarity">
    <text evidence="1">Belongs to the cytochrome P450 family.</text>
</comment>
<dbReference type="GO" id="GO:0016705">
    <property type="term" value="F:oxidoreductase activity, acting on paired donors, with incorporation or reduction of molecular oxygen"/>
    <property type="evidence" value="ECO:0007669"/>
    <property type="project" value="InterPro"/>
</dbReference>
<dbReference type="PROSITE" id="PS00086">
    <property type="entry name" value="CYTOCHROME_P450"/>
    <property type="match status" value="1"/>
</dbReference>
<organism evidence="2 3">
    <name type="scientific">Musa troglodytarum</name>
    <name type="common">fe'i banana</name>
    <dbReference type="NCBI Taxonomy" id="320322"/>
    <lineage>
        <taxon>Eukaryota</taxon>
        <taxon>Viridiplantae</taxon>
        <taxon>Streptophyta</taxon>
        <taxon>Embryophyta</taxon>
        <taxon>Tracheophyta</taxon>
        <taxon>Spermatophyta</taxon>
        <taxon>Magnoliopsida</taxon>
        <taxon>Liliopsida</taxon>
        <taxon>Zingiberales</taxon>
        <taxon>Musaceae</taxon>
        <taxon>Musa</taxon>
    </lineage>
</organism>
<dbReference type="OrthoDB" id="1055148at2759"/>
<evidence type="ECO:0000256" key="1">
    <source>
        <dbReference type="RuleBase" id="RU000461"/>
    </source>
</evidence>
<dbReference type="Proteomes" id="UP001055439">
    <property type="component" value="Chromosome 6"/>
</dbReference>
<keyword evidence="1" id="KW-0349">Heme</keyword>
<dbReference type="SUPFAM" id="SSF48264">
    <property type="entry name" value="Cytochrome P450"/>
    <property type="match status" value="1"/>
</dbReference>
<dbReference type="Gene3D" id="1.10.630.10">
    <property type="entry name" value="Cytochrome P450"/>
    <property type="match status" value="1"/>
</dbReference>
<keyword evidence="3" id="KW-1185">Reference proteome</keyword>
<proteinExistence type="inferred from homology"/>
<evidence type="ECO:0000313" key="3">
    <source>
        <dbReference type="Proteomes" id="UP001055439"/>
    </source>
</evidence>
<gene>
    <name evidence="2" type="ORF">MUK42_22796</name>
</gene>
<dbReference type="Pfam" id="PF00067">
    <property type="entry name" value="p450"/>
    <property type="match status" value="1"/>
</dbReference>
<name>A0A9E7KFK9_9LILI</name>
<keyword evidence="1" id="KW-0479">Metal-binding</keyword>
<dbReference type="InterPro" id="IPR036396">
    <property type="entry name" value="Cyt_P450_sf"/>
</dbReference>
<dbReference type="GO" id="GO:0005506">
    <property type="term" value="F:iron ion binding"/>
    <property type="evidence" value="ECO:0007669"/>
    <property type="project" value="InterPro"/>
</dbReference>
<keyword evidence="1" id="KW-0560">Oxidoreductase</keyword>
<dbReference type="EMBL" id="CP097508">
    <property type="protein sequence ID" value="URE13925.1"/>
    <property type="molecule type" value="Genomic_DNA"/>
</dbReference>
<dbReference type="InterPro" id="IPR017972">
    <property type="entry name" value="Cyt_P450_CS"/>
</dbReference>
<dbReference type="AlphaFoldDB" id="A0A9E7KFK9"/>
<dbReference type="PANTHER" id="PTHR47952">
    <property type="entry name" value="TRYPTAMINE 5-HYDROXYLASE"/>
    <property type="match status" value="1"/>
</dbReference>
<dbReference type="PANTHER" id="PTHR47952:SF3">
    <property type="entry name" value="CYTOCHROME P450 71B3-LIKE"/>
    <property type="match status" value="1"/>
</dbReference>
<protein>
    <submittedName>
        <fullName evidence="2">Cytochrome P450</fullName>
    </submittedName>
</protein>
<reference evidence="2" key="1">
    <citation type="submission" date="2022-05" db="EMBL/GenBank/DDBJ databases">
        <title>The Musa troglodytarum L. genome provides insights into the mechanism of non-climacteric behaviour and enrichment of carotenoids.</title>
        <authorList>
            <person name="Wang J."/>
        </authorList>
    </citation>
    <scope>NUCLEOTIDE SEQUENCE</scope>
    <source>
        <tissue evidence="2">Leaf</tissue>
    </source>
</reference>
<dbReference type="InterPro" id="IPR001128">
    <property type="entry name" value="Cyt_P450"/>
</dbReference>
<evidence type="ECO:0000313" key="2">
    <source>
        <dbReference type="EMBL" id="URE13925.1"/>
    </source>
</evidence>
<dbReference type="GO" id="GO:0020037">
    <property type="term" value="F:heme binding"/>
    <property type="evidence" value="ECO:0007669"/>
    <property type="project" value="InterPro"/>
</dbReference>
<accession>A0A9E7KFK9</accession>
<sequence length="115" mass="12601">MRSSVDTDGHDFKFIPFGEGRRICPAKNVGMATMELALANLLYSFDWDLPEGMKKEDIGMDEAPGITVHRKSPLMGVKEALDAVITSEHCCNANNCVFKSPYSTGEDGRAILFGD</sequence>
<keyword evidence="1" id="KW-0503">Monooxygenase</keyword>
<keyword evidence="1" id="KW-0408">Iron</keyword>
<dbReference type="GO" id="GO:0004497">
    <property type="term" value="F:monooxygenase activity"/>
    <property type="evidence" value="ECO:0007669"/>
    <property type="project" value="UniProtKB-KW"/>
</dbReference>